<keyword evidence="6" id="KW-0564">Palmitate</keyword>
<comment type="subcellular location">
    <subcellularLocation>
        <location evidence="1">Membrane</location>
        <topology evidence="1">Lipid-anchor</topology>
    </subcellularLocation>
</comment>
<evidence type="ECO:0000256" key="4">
    <source>
        <dbReference type="ARBA" id="ARBA00022729"/>
    </source>
</evidence>
<evidence type="ECO:0000256" key="1">
    <source>
        <dbReference type="ARBA" id="ARBA00004635"/>
    </source>
</evidence>
<feature type="domain" description="Spore germination protein N-terminal" evidence="10">
    <location>
        <begin position="25"/>
        <end position="190"/>
    </location>
</feature>
<feature type="signal peptide" evidence="8">
    <location>
        <begin position="1"/>
        <end position="21"/>
    </location>
</feature>
<feature type="domain" description="Spore germination GerAC-like C-terminal" evidence="9">
    <location>
        <begin position="201"/>
        <end position="351"/>
    </location>
</feature>
<keyword evidence="3" id="KW-0309">Germination</keyword>
<dbReference type="EMBL" id="RXHU01000065">
    <property type="protein sequence ID" value="RTE07743.1"/>
    <property type="molecule type" value="Genomic_DNA"/>
</dbReference>
<dbReference type="Pfam" id="PF05504">
    <property type="entry name" value="Spore_GerAC"/>
    <property type="match status" value="1"/>
</dbReference>
<evidence type="ECO:0000313" key="12">
    <source>
        <dbReference type="Proteomes" id="UP000276128"/>
    </source>
</evidence>
<proteinExistence type="inferred from homology"/>
<evidence type="ECO:0000256" key="5">
    <source>
        <dbReference type="ARBA" id="ARBA00023136"/>
    </source>
</evidence>
<evidence type="ECO:0000259" key="10">
    <source>
        <dbReference type="Pfam" id="PF25198"/>
    </source>
</evidence>
<keyword evidence="4 8" id="KW-0732">Signal</keyword>
<feature type="chain" id="PRO_5039318215" evidence="8">
    <location>
        <begin position="22"/>
        <end position="356"/>
    </location>
</feature>
<evidence type="ECO:0000256" key="7">
    <source>
        <dbReference type="ARBA" id="ARBA00023288"/>
    </source>
</evidence>
<dbReference type="InterPro" id="IPR038501">
    <property type="entry name" value="Spore_GerAC_C_sf"/>
</dbReference>
<dbReference type="Gene3D" id="3.30.300.210">
    <property type="entry name" value="Nutrient germinant receptor protein C, domain 3"/>
    <property type="match status" value="1"/>
</dbReference>
<protein>
    <submittedName>
        <fullName evidence="11">Ger(X)C family spore germination protein</fullName>
    </submittedName>
</protein>
<comment type="caution">
    <text evidence="11">The sequence shown here is derived from an EMBL/GenBank/DDBJ whole genome shotgun (WGS) entry which is preliminary data.</text>
</comment>
<keyword evidence="12" id="KW-1185">Reference proteome</keyword>
<keyword evidence="7" id="KW-0449">Lipoprotein</keyword>
<sequence length="356" mass="40246">MRKLRQAVSLAILLAAPLLLSGCWDNKDINHRSLPVAMGITKNGEEYQVFLQIPEPVATRLQTKIVVEKGDTITKAVDRLSENLESEVDLLHLKVVMIDKKIAALGMSDIFSFFIRVRDISPKALVVLCDEDLETFFTNIKNKMNPESRNLTDFFEKYAGWNPQIALTRIWEVYRSIHSYTEDVVLPIVRSGNTTAISHIGSAIIKNGRMVGTINSDDTLLVNLFKGESGEGKIEVMENASVLINKTSLRLRSRMLQGKPVTKARMSLNVSLLEVKGQTSVETIKQDLKDQLNHRFTKLLAKAQNGQADILSLGQTFRRQIPRSLLQNWRESLYPDLRVDFDIHINVQDEGFLKTN</sequence>
<dbReference type="AlphaFoldDB" id="A0A3S0A9E7"/>
<dbReference type="InterPro" id="IPR057336">
    <property type="entry name" value="GerAC_N"/>
</dbReference>
<dbReference type="PANTHER" id="PTHR35789">
    <property type="entry name" value="SPORE GERMINATION PROTEIN B3"/>
    <property type="match status" value="1"/>
</dbReference>
<gene>
    <name evidence="11" type="ORF">EJQ19_20940</name>
</gene>
<comment type="similarity">
    <text evidence="2">Belongs to the GerABKC lipoprotein family.</text>
</comment>
<dbReference type="RefSeq" id="WP_126143186.1">
    <property type="nucleotide sequence ID" value="NZ_RXHU01000065.1"/>
</dbReference>
<keyword evidence="5" id="KW-0472">Membrane</keyword>
<evidence type="ECO:0000313" key="11">
    <source>
        <dbReference type="EMBL" id="RTE07743.1"/>
    </source>
</evidence>
<reference evidence="11 12" key="1">
    <citation type="submission" date="2018-12" db="EMBL/GenBank/DDBJ databases">
        <title>Bacillus ochoae sp. nov., Paenibacillus whitsoniae sp. nov., Paenibacillus spiritus sp. nov. Isolated from the Mars Exploration Rover during spacecraft assembly.</title>
        <authorList>
            <person name="Seuylemezian A."/>
            <person name="Vaishampayan P."/>
        </authorList>
    </citation>
    <scope>NUCLEOTIDE SEQUENCE [LARGE SCALE GENOMIC DNA]</scope>
    <source>
        <strain evidence="11 12">MER 54</strain>
    </source>
</reference>
<evidence type="ECO:0000259" key="9">
    <source>
        <dbReference type="Pfam" id="PF05504"/>
    </source>
</evidence>
<dbReference type="Proteomes" id="UP000276128">
    <property type="component" value="Unassembled WGS sequence"/>
</dbReference>
<dbReference type="OrthoDB" id="9816067at2"/>
<evidence type="ECO:0000256" key="8">
    <source>
        <dbReference type="SAM" id="SignalP"/>
    </source>
</evidence>
<accession>A0A3S0A9E7</accession>
<dbReference type="NCBIfam" id="TIGR02887">
    <property type="entry name" value="spore_ger_x_C"/>
    <property type="match status" value="1"/>
</dbReference>
<dbReference type="InterPro" id="IPR008844">
    <property type="entry name" value="Spore_GerAC-like"/>
</dbReference>
<dbReference type="InterPro" id="IPR046953">
    <property type="entry name" value="Spore_GerAC-like_C"/>
</dbReference>
<dbReference type="GO" id="GO:0009847">
    <property type="term" value="P:spore germination"/>
    <property type="evidence" value="ECO:0007669"/>
    <property type="project" value="InterPro"/>
</dbReference>
<organism evidence="11 12">
    <name type="scientific">Paenibacillus whitsoniae</name>
    <dbReference type="NCBI Taxonomy" id="2496558"/>
    <lineage>
        <taxon>Bacteria</taxon>
        <taxon>Bacillati</taxon>
        <taxon>Bacillota</taxon>
        <taxon>Bacilli</taxon>
        <taxon>Bacillales</taxon>
        <taxon>Paenibacillaceae</taxon>
        <taxon>Paenibacillus</taxon>
    </lineage>
</organism>
<evidence type="ECO:0000256" key="2">
    <source>
        <dbReference type="ARBA" id="ARBA00007886"/>
    </source>
</evidence>
<dbReference type="PANTHER" id="PTHR35789:SF1">
    <property type="entry name" value="SPORE GERMINATION PROTEIN B3"/>
    <property type="match status" value="1"/>
</dbReference>
<name>A0A3S0A9E7_9BACL</name>
<dbReference type="PROSITE" id="PS51257">
    <property type="entry name" value="PROKAR_LIPOPROTEIN"/>
    <property type="match status" value="1"/>
</dbReference>
<evidence type="ECO:0000256" key="3">
    <source>
        <dbReference type="ARBA" id="ARBA00022544"/>
    </source>
</evidence>
<dbReference type="Pfam" id="PF25198">
    <property type="entry name" value="Spore_GerAC_N"/>
    <property type="match status" value="1"/>
</dbReference>
<dbReference type="GO" id="GO:0016020">
    <property type="term" value="C:membrane"/>
    <property type="evidence" value="ECO:0007669"/>
    <property type="project" value="UniProtKB-SubCell"/>
</dbReference>
<evidence type="ECO:0000256" key="6">
    <source>
        <dbReference type="ARBA" id="ARBA00023139"/>
    </source>
</evidence>